<dbReference type="Pfam" id="PF22137">
    <property type="entry name" value="T6SS_Tle1-like_C"/>
    <property type="match status" value="1"/>
</dbReference>
<evidence type="ECO:0000313" key="5">
    <source>
        <dbReference type="Proteomes" id="UP000270661"/>
    </source>
</evidence>
<dbReference type="Proteomes" id="UP000270661">
    <property type="component" value="Unassembled WGS sequence"/>
</dbReference>
<feature type="domain" description="T6SS Phospholipase effector Tle1-like C-terminal" evidence="3">
    <location>
        <begin position="442"/>
        <end position="795"/>
    </location>
</feature>
<feature type="domain" description="T6SS Phospholipase effector Tle1-like catalytic" evidence="2">
    <location>
        <begin position="273"/>
        <end position="400"/>
    </location>
</feature>
<sequence>MPGTLRSRPQPLAVTPFFAKEGMLPRTPKDVAHNHVEQQKTLTEAANIYRAACRAADIPYSGPPCMDVLHVTLCFDGTNNHEPTDKRNHPPTTSNVARLYHASLGGGTGPGQSRANEAGFYAYYMQGVGTEFPEVGEFEPDAMGLVAARGGENRINWGLTRLIDALRRHCGESHLESAQALAWVRRMSSCVGDALNTAQARRRAVLEEPLIGLRETVERLHASHSIPRIKFLRLYVYGFSRGAAQARTFTQWLRQLTEVGANGETCHLFAGVPISIGFLGLFDTVASVGMADLAPFVSGHMGWAEGALRLPDSQIFLERCVHLVAAHEQRGSFPLDSIRRKADPDDPDCPSTYRTGTFEYLYPGVHSDVGGGYPPGEQGKALGGSHELLSQLPLQHMFHEAYQVGAPLQAPASALSDEQKERWPWLVMDGGTYDAFDVSPTLIRRFNIWLDAQDNGPLEEVMAREAGLITGWRINRYANFLFRTTSAWAHVQGKDMSDEERSAFSTLHRRQQEKNTALRAGKEPPAASADHERHSALKRTYEQRTGVGEIALNTAKTFEPSLDQRQLHGAMLDFRRDYIPEWNLSPLDPGLSQGRLINASVGGLVYLLNEQDEAEEYRDLRRAGNREVVRWFGEDLAPRDDEAWDLVRLFDEHVHDSRAWFMNAALNEREVFSDYFRYRAIFFDEESNKRLSLLATAGQVIGVAVVLASVGLSVSRRDPRLLVGLLMPGLGIPVLRGKLGIVPTIEAFDSATGIALPLDEGLDEVRAYTRQVGNVLKLAQALPSPTPLNEQTADSHRWQPLLDAIQSVRKPESDCLGRLRQTLDGAAGASVPGLGSRGSGA</sequence>
<dbReference type="Pfam" id="PF09994">
    <property type="entry name" value="T6SS_Tle1-like_cat"/>
    <property type="match status" value="1"/>
</dbReference>
<dbReference type="InterPro" id="IPR018712">
    <property type="entry name" value="Tle1-like_cat"/>
</dbReference>
<name>A0A3M3EX28_9PSED</name>
<reference evidence="4 5" key="1">
    <citation type="submission" date="2018-08" db="EMBL/GenBank/DDBJ databases">
        <title>Recombination of ecologically and evolutionarily significant loci maintains genetic cohesion in the Pseudomonas syringae species complex.</title>
        <authorList>
            <person name="Dillon M."/>
            <person name="Thakur S."/>
            <person name="Almeida R.N.D."/>
            <person name="Weir B.S."/>
            <person name="Guttman D.S."/>
        </authorList>
    </citation>
    <scope>NUCLEOTIDE SEQUENCE [LARGE SCALE GENOMIC DNA]</scope>
    <source>
        <strain evidence="4 5">NCPPB2445</strain>
    </source>
</reference>
<comment type="caution">
    <text evidence="4">The sequence shown here is derived from an EMBL/GenBank/DDBJ whole genome shotgun (WGS) entry which is preliminary data.</text>
</comment>
<dbReference type="PANTHER" id="PTHR33840">
    <property type="match status" value="1"/>
</dbReference>
<accession>A0A3M3EX28</accession>
<dbReference type="EMBL" id="RBOJ01000022">
    <property type="protein sequence ID" value="RMM54178.1"/>
    <property type="molecule type" value="Genomic_DNA"/>
</dbReference>
<evidence type="ECO:0000259" key="2">
    <source>
        <dbReference type="Pfam" id="PF09994"/>
    </source>
</evidence>
<dbReference type="STRING" id="47879.AXG94_14150"/>
<evidence type="ECO:0000259" key="3">
    <source>
        <dbReference type="Pfam" id="PF22137"/>
    </source>
</evidence>
<proteinExistence type="predicted"/>
<feature type="region of interest" description="Disordered" evidence="1">
    <location>
        <begin position="509"/>
        <end position="535"/>
    </location>
</feature>
<protein>
    <recommendedName>
        <fullName evidence="6">DUF2235 domain-containing protein</fullName>
    </recommendedName>
</protein>
<gene>
    <name evidence="4" type="ORF">ALQ77_01871</name>
</gene>
<dbReference type="PANTHER" id="PTHR33840:SF1">
    <property type="entry name" value="TLE1 PHOSPHOLIPASE DOMAIN-CONTAINING PROTEIN"/>
    <property type="match status" value="1"/>
</dbReference>
<keyword evidence="5" id="KW-1185">Reference proteome</keyword>
<evidence type="ECO:0000313" key="4">
    <source>
        <dbReference type="EMBL" id="RMM54178.1"/>
    </source>
</evidence>
<organism evidence="4 5">
    <name type="scientific">Pseudomonas corrugata</name>
    <dbReference type="NCBI Taxonomy" id="47879"/>
    <lineage>
        <taxon>Bacteria</taxon>
        <taxon>Pseudomonadati</taxon>
        <taxon>Pseudomonadota</taxon>
        <taxon>Gammaproteobacteria</taxon>
        <taxon>Pseudomonadales</taxon>
        <taxon>Pseudomonadaceae</taxon>
        <taxon>Pseudomonas</taxon>
    </lineage>
</organism>
<evidence type="ECO:0008006" key="6">
    <source>
        <dbReference type="Google" id="ProtNLM"/>
    </source>
</evidence>
<evidence type="ECO:0000256" key="1">
    <source>
        <dbReference type="SAM" id="MobiDB-lite"/>
    </source>
</evidence>
<dbReference type="InterPro" id="IPR054388">
    <property type="entry name" value="Tle1-like_C"/>
</dbReference>
<dbReference type="AlphaFoldDB" id="A0A3M3EX28"/>